<evidence type="ECO:0000313" key="3">
    <source>
        <dbReference type="Proteomes" id="UP000311382"/>
    </source>
</evidence>
<sequence>MAASWSVPPALFVSAVTPDGPRDFAAVSSLTRPRPPASRRATSIQMASAAQRRTSSPTNRVARLTSISARKAPLGRAARRMDWRSLSCRRAASSAPSASATRAISTTPRWRSVLSTPLASARPVPAAACRTRLSAVIACGAHKVDLHRSLSSTLLYHRSL</sequence>
<dbReference type="Proteomes" id="UP000311382">
    <property type="component" value="Unassembled WGS sequence"/>
</dbReference>
<gene>
    <name evidence="2" type="ORF">DMC30DRAFT_405447</name>
</gene>
<reference evidence="2 3" key="1">
    <citation type="submission" date="2019-03" db="EMBL/GenBank/DDBJ databases">
        <title>Rhodosporidium diobovatum UCD-FST 08-225 genome sequencing, assembly, and annotation.</title>
        <authorList>
            <person name="Fakankun I.U."/>
            <person name="Fristensky B."/>
            <person name="Levin D.B."/>
        </authorList>
    </citation>
    <scope>NUCLEOTIDE SEQUENCE [LARGE SCALE GENOMIC DNA]</scope>
    <source>
        <strain evidence="2 3">UCD-FST 08-225</strain>
    </source>
</reference>
<organism evidence="2 3">
    <name type="scientific">Rhodotorula diobovata</name>
    <dbReference type="NCBI Taxonomy" id="5288"/>
    <lineage>
        <taxon>Eukaryota</taxon>
        <taxon>Fungi</taxon>
        <taxon>Dikarya</taxon>
        <taxon>Basidiomycota</taxon>
        <taxon>Pucciniomycotina</taxon>
        <taxon>Microbotryomycetes</taxon>
        <taxon>Sporidiobolales</taxon>
        <taxon>Sporidiobolaceae</taxon>
        <taxon>Rhodotorula</taxon>
    </lineage>
</organism>
<name>A0A5C5FL49_9BASI</name>
<feature type="compositionally biased region" description="Low complexity" evidence="1">
    <location>
        <begin position="28"/>
        <end position="43"/>
    </location>
</feature>
<accession>A0A5C5FL49</accession>
<dbReference type="AlphaFoldDB" id="A0A5C5FL49"/>
<comment type="caution">
    <text evidence="2">The sequence shown here is derived from an EMBL/GenBank/DDBJ whole genome shotgun (WGS) entry which is preliminary data.</text>
</comment>
<keyword evidence="3" id="KW-1185">Reference proteome</keyword>
<dbReference type="EMBL" id="SOZI01000190">
    <property type="protein sequence ID" value="TNY17583.1"/>
    <property type="molecule type" value="Genomic_DNA"/>
</dbReference>
<evidence type="ECO:0000256" key="1">
    <source>
        <dbReference type="SAM" id="MobiDB-lite"/>
    </source>
</evidence>
<feature type="region of interest" description="Disordered" evidence="1">
    <location>
        <begin position="27"/>
        <end position="60"/>
    </location>
</feature>
<feature type="compositionally biased region" description="Polar residues" evidence="1">
    <location>
        <begin position="44"/>
        <end position="59"/>
    </location>
</feature>
<proteinExistence type="predicted"/>
<evidence type="ECO:0000313" key="2">
    <source>
        <dbReference type="EMBL" id="TNY17583.1"/>
    </source>
</evidence>
<protein>
    <submittedName>
        <fullName evidence="2">Uncharacterized protein</fullName>
    </submittedName>
</protein>